<accession>A0A0E0QNB3</accession>
<dbReference type="CDD" id="cd19821">
    <property type="entry name" value="Bbox1_BBX-like"/>
    <property type="match status" value="1"/>
</dbReference>
<dbReference type="HOGENOM" id="CLU_720384_0_0_1"/>
<reference evidence="7" key="2">
    <citation type="submission" date="2015-06" db="UniProtKB">
        <authorList>
            <consortium name="EnsemblPlants"/>
        </authorList>
    </citation>
    <scope>IDENTIFICATION</scope>
</reference>
<dbReference type="Gramene" id="ORUFI09G01810.3">
    <property type="protein sequence ID" value="ORUFI09G01810.3"/>
    <property type="gene ID" value="ORUFI09G01810"/>
</dbReference>
<dbReference type="AlphaFoldDB" id="A0A0E0QNB3"/>
<dbReference type="GO" id="GO:0003700">
    <property type="term" value="F:DNA-binding transcription factor activity"/>
    <property type="evidence" value="ECO:0007669"/>
    <property type="project" value="TreeGrafter"/>
</dbReference>
<proteinExistence type="predicted"/>
<dbReference type="InterPro" id="IPR045281">
    <property type="entry name" value="CONSTANS-like"/>
</dbReference>
<evidence type="ECO:0000256" key="3">
    <source>
        <dbReference type="ARBA" id="ARBA00022833"/>
    </source>
</evidence>
<dbReference type="GO" id="GO:0008270">
    <property type="term" value="F:zinc ion binding"/>
    <property type="evidence" value="ECO:0007669"/>
    <property type="project" value="UniProtKB-KW"/>
</dbReference>
<sequence length="384" mass="39971">MLKLEPEFPGLPQRCDSCRSAPCAFYCLADSAALCATCDADVHSVNPLARRHRRVPMGVVAAPGAGGAFVVRPAGGVNSSWPIREGRRCDYDDDDADAAGEEDEEATSWLLFDPLKDSSDQGLPPFGDALVADFLNLGGGAGEKEDASSSKDCSSSHGKSSEGSHEFAVPGEPVPERQGFGAVSMDITDYDASNFRRGYSFGASLGHSPPATTKLVARASVDGRSTGGLVDGRSTGDSRGGGSGGGDSRGGGSGGDDSRGGGSGGGDSRGGRSNGGDSRGGVAQRRRLAGRRGAASPATVTRRRGDSWGGVARRIQRRRLALRGGRSDSHRWMAARRRGAVAGLYGSDPPPRRPWASLSPAMEDGHAGDFDFFFQNLDSNFLLF</sequence>
<keyword evidence="8" id="KW-1185">Reference proteome</keyword>
<reference evidence="8" key="1">
    <citation type="submission" date="2013-06" db="EMBL/GenBank/DDBJ databases">
        <authorList>
            <person name="Zhao Q."/>
        </authorList>
    </citation>
    <scope>NUCLEOTIDE SEQUENCE</scope>
    <source>
        <strain evidence="8">cv. W1943</strain>
    </source>
</reference>
<dbReference type="GO" id="GO:2000028">
    <property type="term" value="P:regulation of photoperiodism, flowering"/>
    <property type="evidence" value="ECO:0007669"/>
    <property type="project" value="TreeGrafter"/>
</dbReference>
<protein>
    <recommendedName>
        <fullName evidence="6">B box-type domain-containing protein</fullName>
    </recommendedName>
</protein>
<organism evidence="7 8">
    <name type="scientific">Oryza rufipogon</name>
    <name type="common">Brownbeard rice</name>
    <name type="synonym">Asian wild rice</name>
    <dbReference type="NCBI Taxonomy" id="4529"/>
    <lineage>
        <taxon>Eukaryota</taxon>
        <taxon>Viridiplantae</taxon>
        <taxon>Streptophyta</taxon>
        <taxon>Embryophyta</taxon>
        <taxon>Tracheophyta</taxon>
        <taxon>Spermatophyta</taxon>
        <taxon>Magnoliopsida</taxon>
        <taxon>Liliopsida</taxon>
        <taxon>Poales</taxon>
        <taxon>Poaceae</taxon>
        <taxon>BOP clade</taxon>
        <taxon>Oryzoideae</taxon>
        <taxon>Oryzeae</taxon>
        <taxon>Oryzinae</taxon>
        <taxon>Oryza</taxon>
    </lineage>
</organism>
<keyword evidence="3" id="KW-0862">Zinc</keyword>
<feature type="region of interest" description="Disordered" evidence="5">
    <location>
        <begin position="219"/>
        <end position="310"/>
    </location>
</feature>
<keyword evidence="2 4" id="KW-0863">Zinc-finger</keyword>
<keyword evidence="1" id="KW-0479">Metal-binding</keyword>
<dbReference type="GO" id="GO:0005634">
    <property type="term" value="C:nucleus"/>
    <property type="evidence" value="ECO:0007669"/>
    <property type="project" value="TreeGrafter"/>
</dbReference>
<dbReference type="PANTHER" id="PTHR31319:SF117">
    <property type="entry name" value="ZINC FINGER PROTEIN CO3"/>
    <property type="match status" value="1"/>
</dbReference>
<evidence type="ECO:0000256" key="4">
    <source>
        <dbReference type="PROSITE-ProRule" id="PRU00024"/>
    </source>
</evidence>
<evidence type="ECO:0000313" key="7">
    <source>
        <dbReference type="EnsemblPlants" id="ORUFI09G01810.3"/>
    </source>
</evidence>
<dbReference type="GO" id="GO:0009909">
    <property type="term" value="P:regulation of flower development"/>
    <property type="evidence" value="ECO:0007669"/>
    <property type="project" value="InterPro"/>
</dbReference>
<dbReference type="Proteomes" id="UP000008022">
    <property type="component" value="Unassembled WGS sequence"/>
</dbReference>
<feature type="region of interest" description="Disordered" evidence="5">
    <location>
        <begin position="141"/>
        <end position="179"/>
    </location>
</feature>
<dbReference type="Pfam" id="PF00643">
    <property type="entry name" value="zf-B_box"/>
    <property type="match status" value="1"/>
</dbReference>
<evidence type="ECO:0000256" key="1">
    <source>
        <dbReference type="ARBA" id="ARBA00022723"/>
    </source>
</evidence>
<feature type="domain" description="B box-type" evidence="6">
    <location>
        <begin position="15"/>
        <end position="57"/>
    </location>
</feature>
<evidence type="ECO:0000256" key="2">
    <source>
        <dbReference type="ARBA" id="ARBA00022771"/>
    </source>
</evidence>
<dbReference type="InterPro" id="IPR049808">
    <property type="entry name" value="CONSTANS-like_Bbox1"/>
</dbReference>
<evidence type="ECO:0000313" key="8">
    <source>
        <dbReference type="Proteomes" id="UP000008022"/>
    </source>
</evidence>
<dbReference type="SMART" id="SM00336">
    <property type="entry name" value="BBOX"/>
    <property type="match status" value="1"/>
</dbReference>
<evidence type="ECO:0000259" key="6">
    <source>
        <dbReference type="PROSITE" id="PS50119"/>
    </source>
</evidence>
<evidence type="ECO:0000256" key="5">
    <source>
        <dbReference type="SAM" id="MobiDB-lite"/>
    </source>
</evidence>
<feature type="compositionally biased region" description="Gly residues" evidence="5">
    <location>
        <begin position="238"/>
        <end position="279"/>
    </location>
</feature>
<dbReference type="PROSITE" id="PS50119">
    <property type="entry name" value="ZF_BBOX"/>
    <property type="match status" value="1"/>
</dbReference>
<dbReference type="PANTHER" id="PTHR31319">
    <property type="entry name" value="ZINC FINGER PROTEIN CONSTANS-LIKE 4"/>
    <property type="match status" value="1"/>
</dbReference>
<feature type="compositionally biased region" description="Acidic residues" evidence="5">
    <location>
        <begin position="91"/>
        <end position="105"/>
    </location>
</feature>
<name>A0A0E0QNB3_ORYRU</name>
<dbReference type="InterPro" id="IPR000315">
    <property type="entry name" value="Znf_B-box"/>
</dbReference>
<dbReference type="STRING" id="4529.A0A0E0QNB3"/>
<dbReference type="EnsemblPlants" id="ORUFI09G01810.3">
    <property type="protein sequence ID" value="ORUFI09G01810.3"/>
    <property type="gene ID" value="ORUFI09G01810"/>
</dbReference>
<feature type="region of interest" description="Disordered" evidence="5">
    <location>
        <begin position="86"/>
        <end position="105"/>
    </location>
</feature>
<dbReference type="eggNOG" id="KOG1601">
    <property type="taxonomic scope" value="Eukaryota"/>
</dbReference>